<feature type="domain" description="PLD phosphodiesterase" evidence="10">
    <location>
        <begin position="124"/>
        <end position="151"/>
    </location>
</feature>
<evidence type="ECO:0000256" key="7">
    <source>
        <dbReference type="ARBA" id="ARBA00022801"/>
    </source>
</evidence>
<protein>
    <recommendedName>
        <fullName evidence="4">Phospholipase D</fullName>
    </recommendedName>
    <alternativeName>
        <fullName evidence="9">Choline phosphatase</fullName>
    </alternativeName>
</protein>
<evidence type="ECO:0000256" key="4">
    <source>
        <dbReference type="ARBA" id="ARBA00018392"/>
    </source>
</evidence>
<evidence type="ECO:0000259" key="10">
    <source>
        <dbReference type="PROSITE" id="PS50035"/>
    </source>
</evidence>
<dbReference type="GO" id="GO:0004630">
    <property type="term" value="F:phospholipase D activity"/>
    <property type="evidence" value="ECO:0007669"/>
    <property type="project" value="UniProtKB-EC"/>
</dbReference>
<dbReference type="Proteomes" id="UP000744980">
    <property type="component" value="Unassembled WGS sequence"/>
</dbReference>
<evidence type="ECO:0000256" key="9">
    <source>
        <dbReference type="ARBA" id="ARBA00029594"/>
    </source>
</evidence>
<sequence length="483" mass="55057">MSASIFKAGDNVWRTEIADRISILVDAADYFKQVRSAFERARREIWIVGWDFNPDIILEPGSERPESLAELLGRVLASNPDLEVRILVWGFGPLYSGKSLKIFRKQGILEHERVRIAFDLRHPFFGSHHQKLVTVDANLAFLGGIDLTARRWDNCSHDPDNPQRVTPDGKAYDPVHDVQAAVHGQAAQMIGALVRRRWFHATREVIEPLENPVTLWPPGLVADFTDCRIALSRTEAHGDRRRSRRESITLVHDILRAARKHIYIEAQYLASFGVGDILLERLCEQDGPEIVILVTRISHGLLEKLIMGDNRDRLIRKLKRADRDDRLWVMYPVVPDNHGNEREILVHSKVLVVDDHFLRVGSSNLNRRSEGLDTEADLTIEGLTTSCRHSVRSVRNRLLAEHLGTTPDAVHDVFAKTNSLMETIRRLNKSARGLRHFDIDITRGPTKEIAGTTLIDPRKPFHPLVWLRSRAKHVISRLLGLWA</sequence>
<gene>
    <name evidence="11" type="ORF">GFB56_29940</name>
</gene>
<comment type="function">
    <text evidence="2">Could be a virulence factor.</text>
</comment>
<dbReference type="AlphaFoldDB" id="A0AAW4FUR9"/>
<feature type="domain" description="PLD phosphodiesterase" evidence="10">
    <location>
        <begin position="342"/>
        <end position="369"/>
    </location>
</feature>
<dbReference type="InterPro" id="IPR015679">
    <property type="entry name" value="PLipase_D_fam"/>
</dbReference>
<dbReference type="PROSITE" id="PS50035">
    <property type="entry name" value="PLD"/>
    <property type="match status" value="2"/>
</dbReference>
<comment type="subcellular location">
    <subcellularLocation>
        <location evidence="3">Secreted</location>
    </subcellularLocation>
</comment>
<proteinExistence type="predicted"/>
<name>A0AAW4FUR9_9HYPH</name>
<evidence type="ECO:0000256" key="8">
    <source>
        <dbReference type="ARBA" id="ARBA00023098"/>
    </source>
</evidence>
<keyword evidence="12" id="KW-1185">Reference proteome</keyword>
<evidence type="ECO:0000313" key="11">
    <source>
        <dbReference type="EMBL" id="MBM3094963.1"/>
    </source>
</evidence>
<dbReference type="GO" id="GO:0009395">
    <property type="term" value="P:phospholipid catabolic process"/>
    <property type="evidence" value="ECO:0007669"/>
    <property type="project" value="TreeGrafter"/>
</dbReference>
<keyword evidence="8" id="KW-0443">Lipid metabolism</keyword>
<dbReference type="RefSeq" id="WP_203529459.1">
    <property type="nucleotide sequence ID" value="NZ_CP083373.1"/>
</dbReference>
<comment type="caution">
    <text evidence="11">The sequence shown here is derived from an EMBL/GenBank/DDBJ whole genome shotgun (WGS) entry which is preliminary data.</text>
</comment>
<keyword evidence="5" id="KW-0964">Secreted</keyword>
<evidence type="ECO:0000256" key="2">
    <source>
        <dbReference type="ARBA" id="ARBA00003145"/>
    </source>
</evidence>
<organism evidence="11 12">
    <name type="scientific">Ensifer canadensis</name>
    <dbReference type="NCBI Taxonomy" id="555315"/>
    <lineage>
        <taxon>Bacteria</taxon>
        <taxon>Pseudomonadati</taxon>
        <taxon>Pseudomonadota</taxon>
        <taxon>Alphaproteobacteria</taxon>
        <taxon>Hyphomicrobiales</taxon>
        <taxon>Rhizobiaceae</taxon>
        <taxon>Sinorhizobium/Ensifer group</taxon>
        <taxon>Ensifer</taxon>
    </lineage>
</organism>
<dbReference type="CDD" id="cd09140">
    <property type="entry name" value="PLDc_vPLD1_2_like_bac_1"/>
    <property type="match status" value="1"/>
</dbReference>
<accession>A0AAW4FUR9</accession>
<dbReference type="InterPro" id="IPR025202">
    <property type="entry name" value="PLD-like_dom"/>
</dbReference>
<evidence type="ECO:0000256" key="5">
    <source>
        <dbReference type="ARBA" id="ARBA00022525"/>
    </source>
</evidence>
<dbReference type="PANTHER" id="PTHR18896:SF76">
    <property type="entry name" value="PHOSPHOLIPASE"/>
    <property type="match status" value="1"/>
</dbReference>
<dbReference type="EMBL" id="WXFA01000035">
    <property type="protein sequence ID" value="MBM3094963.1"/>
    <property type="molecule type" value="Genomic_DNA"/>
</dbReference>
<dbReference type="SUPFAM" id="SSF56024">
    <property type="entry name" value="Phospholipase D/nuclease"/>
    <property type="match status" value="2"/>
</dbReference>
<evidence type="ECO:0000256" key="1">
    <source>
        <dbReference type="ARBA" id="ARBA00000798"/>
    </source>
</evidence>
<dbReference type="SMART" id="SM00155">
    <property type="entry name" value="PLDc"/>
    <property type="match status" value="2"/>
</dbReference>
<dbReference type="GO" id="GO:0005576">
    <property type="term" value="C:extracellular region"/>
    <property type="evidence" value="ECO:0007669"/>
    <property type="project" value="UniProtKB-SubCell"/>
</dbReference>
<evidence type="ECO:0000256" key="6">
    <source>
        <dbReference type="ARBA" id="ARBA00022737"/>
    </source>
</evidence>
<evidence type="ECO:0000256" key="3">
    <source>
        <dbReference type="ARBA" id="ARBA00004613"/>
    </source>
</evidence>
<dbReference type="InterPro" id="IPR001736">
    <property type="entry name" value="PLipase_D/transphosphatidylase"/>
</dbReference>
<dbReference type="PANTHER" id="PTHR18896">
    <property type="entry name" value="PHOSPHOLIPASE D"/>
    <property type="match status" value="1"/>
</dbReference>
<comment type="catalytic activity">
    <reaction evidence="1">
        <text>a 1,2-diacyl-sn-glycero-3-phosphocholine + H2O = a 1,2-diacyl-sn-glycero-3-phosphate + choline + H(+)</text>
        <dbReference type="Rhea" id="RHEA:14445"/>
        <dbReference type="ChEBI" id="CHEBI:15354"/>
        <dbReference type="ChEBI" id="CHEBI:15377"/>
        <dbReference type="ChEBI" id="CHEBI:15378"/>
        <dbReference type="ChEBI" id="CHEBI:57643"/>
        <dbReference type="ChEBI" id="CHEBI:58608"/>
        <dbReference type="EC" id="3.1.4.4"/>
    </reaction>
</comment>
<dbReference type="Gene3D" id="3.30.870.10">
    <property type="entry name" value="Endonuclease Chain A"/>
    <property type="match status" value="2"/>
</dbReference>
<evidence type="ECO:0000313" key="12">
    <source>
        <dbReference type="Proteomes" id="UP000744980"/>
    </source>
</evidence>
<reference evidence="11 12" key="1">
    <citation type="submission" date="2020-01" db="EMBL/GenBank/DDBJ databases">
        <title>Draft genome assembly of Ensifer adhaerens T173.</title>
        <authorList>
            <person name="Craig J.E."/>
            <person name="Stinchcombe J.R."/>
        </authorList>
    </citation>
    <scope>NUCLEOTIDE SEQUENCE [LARGE SCALE GENOMIC DNA]</scope>
    <source>
        <strain evidence="11 12">T173</strain>
    </source>
</reference>
<dbReference type="Pfam" id="PF13091">
    <property type="entry name" value="PLDc_2"/>
    <property type="match status" value="1"/>
</dbReference>
<keyword evidence="6" id="KW-0677">Repeat</keyword>
<keyword evidence="7" id="KW-0378">Hydrolase</keyword>
<dbReference type="CDD" id="cd09143">
    <property type="entry name" value="PLDc_vPLD1_2_like_bac_2"/>
    <property type="match status" value="1"/>
</dbReference>